<reference evidence="2" key="1">
    <citation type="journal article" date="2014" name="Int. J. Syst. Evol. Microbiol.">
        <title>Complete genome sequence of Corynebacterium casei LMG S-19264T (=DSM 44701T), isolated from a smear-ripened cheese.</title>
        <authorList>
            <consortium name="US DOE Joint Genome Institute (JGI-PGF)"/>
            <person name="Walter F."/>
            <person name="Albersmeier A."/>
            <person name="Kalinowski J."/>
            <person name="Ruckert C."/>
        </authorList>
    </citation>
    <scope>NUCLEOTIDE SEQUENCE</scope>
    <source>
        <strain evidence="2">CGMCC 1.12751</strain>
    </source>
</reference>
<dbReference type="Proteomes" id="UP000625976">
    <property type="component" value="Unassembled WGS sequence"/>
</dbReference>
<dbReference type="InterPro" id="IPR011990">
    <property type="entry name" value="TPR-like_helical_dom_sf"/>
</dbReference>
<evidence type="ECO:0000313" key="3">
    <source>
        <dbReference type="Proteomes" id="UP000625976"/>
    </source>
</evidence>
<evidence type="ECO:0000256" key="1">
    <source>
        <dbReference type="SAM" id="Phobius"/>
    </source>
</evidence>
<sequence length="543" mass="63440">MKYVLIFLLLIQSFENDTIHYCDGLIKRGLEAHINKNYLKSLELLTEAQTLAKKNNWQKELFNATNGIGVNYYEMLDYGEALDNYLQAYTIALKVMDTKQESIVLNNIAVLYRDEKKYNEAEIYQKKAFDIFVKVKDSFEIAVSATNLAGLYNETNKLELASKYIDIAKIMAPKNLETVIYTSIIEAENLLDKNEFDASEKIINRLNGKLESTELNNSKIAVLLLLSKIYEHQNHIEKALNSTKQAKEESLSYKNNIHIYDRFSEVYFAMKDFEKSIKYKDSVMLVKDSISVLKDRVVYENSKIKFEIKDSQKQLLVSQDQLNNEKLIKYYLIGFSLLIFTLLGWLLRSNYIKYRQKRIISVNSQEIIALELKNKENDNLLLEQQMKEKEILSLLERNNHKLELERKNRKLVANVLQLGQRNENIKNFVKSLSQNSELSKNIFLAKQIELLKNILSKEESNDEFLSHFEEINSHFLKSIKEMHPTLNANDIRFLCYMYMNLSGKEISTLFNITIQATRKRKERIAIKMNLLEGSQLYGYITTI</sequence>
<dbReference type="EMBL" id="BMFQ01000003">
    <property type="protein sequence ID" value="GGG51927.1"/>
    <property type="molecule type" value="Genomic_DNA"/>
</dbReference>
<gene>
    <name evidence="2" type="ORF">GCM10010976_23860</name>
</gene>
<keyword evidence="1" id="KW-1133">Transmembrane helix</keyword>
<keyword evidence="3" id="KW-1185">Reference proteome</keyword>
<evidence type="ECO:0000313" key="2">
    <source>
        <dbReference type="EMBL" id="GGG51927.1"/>
    </source>
</evidence>
<dbReference type="Gene3D" id="1.25.40.10">
    <property type="entry name" value="Tetratricopeptide repeat domain"/>
    <property type="match status" value="1"/>
</dbReference>
<dbReference type="AlphaFoldDB" id="A0A917GMM0"/>
<accession>A0A917GMM0</accession>
<evidence type="ECO:0008006" key="4">
    <source>
        <dbReference type="Google" id="ProtNLM"/>
    </source>
</evidence>
<organism evidence="2 3">
    <name type="scientific">Bizionia arctica</name>
    <dbReference type="NCBI Taxonomy" id="1495645"/>
    <lineage>
        <taxon>Bacteria</taxon>
        <taxon>Pseudomonadati</taxon>
        <taxon>Bacteroidota</taxon>
        <taxon>Flavobacteriia</taxon>
        <taxon>Flavobacteriales</taxon>
        <taxon>Flavobacteriaceae</taxon>
        <taxon>Bizionia</taxon>
    </lineage>
</organism>
<comment type="caution">
    <text evidence="2">The sequence shown here is derived from an EMBL/GenBank/DDBJ whole genome shotgun (WGS) entry which is preliminary data.</text>
</comment>
<dbReference type="Pfam" id="PF13424">
    <property type="entry name" value="TPR_12"/>
    <property type="match status" value="1"/>
</dbReference>
<reference evidence="2" key="2">
    <citation type="submission" date="2020-09" db="EMBL/GenBank/DDBJ databases">
        <authorList>
            <person name="Sun Q."/>
            <person name="Zhou Y."/>
        </authorList>
    </citation>
    <scope>NUCLEOTIDE SEQUENCE</scope>
    <source>
        <strain evidence="2">CGMCC 1.12751</strain>
    </source>
</reference>
<dbReference type="SUPFAM" id="SSF48452">
    <property type="entry name" value="TPR-like"/>
    <property type="match status" value="1"/>
</dbReference>
<proteinExistence type="predicted"/>
<keyword evidence="1" id="KW-0472">Membrane</keyword>
<dbReference type="InterPro" id="IPR019734">
    <property type="entry name" value="TPR_rpt"/>
</dbReference>
<keyword evidence="1" id="KW-0812">Transmembrane</keyword>
<dbReference type="SMART" id="SM00028">
    <property type="entry name" value="TPR"/>
    <property type="match status" value="5"/>
</dbReference>
<feature type="transmembrane region" description="Helical" evidence="1">
    <location>
        <begin position="328"/>
        <end position="347"/>
    </location>
</feature>
<name>A0A917GMM0_9FLAO</name>
<dbReference type="RefSeq" id="WP_188465180.1">
    <property type="nucleotide sequence ID" value="NZ_BMFQ01000003.1"/>
</dbReference>
<protein>
    <recommendedName>
        <fullName evidence="4">Tetratricopeptide repeat protein</fullName>
    </recommendedName>
</protein>